<reference evidence="2 3" key="1">
    <citation type="submission" date="2021-01" db="EMBL/GenBank/DDBJ databases">
        <title>Roseomonas sp. nov, a bacterium isolated from an oil production mixture in Yumen Oilfield.</title>
        <authorList>
            <person name="Wu D."/>
        </authorList>
    </citation>
    <scope>NUCLEOTIDE SEQUENCE [LARGE SCALE GENOMIC DNA]</scope>
    <source>
        <strain evidence="2 3">ROY-5-3</strain>
    </source>
</reference>
<comment type="caution">
    <text evidence="2">The sequence shown here is derived from an EMBL/GenBank/DDBJ whole genome shotgun (WGS) entry which is preliminary data.</text>
</comment>
<evidence type="ECO:0000256" key="1">
    <source>
        <dbReference type="SAM" id="Phobius"/>
    </source>
</evidence>
<evidence type="ECO:0000313" key="2">
    <source>
        <dbReference type="EMBL" id="MBU8544049.1"/>
    </source>
</evidence>
<keyword evidence="1" id="KW-1133">Transmembrane helix</keyword>
<keyword evidence="1" id="KW-0812">Transmembrane</keyword>
<gene>
    <name evidence="2" type="ORF">JJQ90_10055</name>
</gene>
<feature type="transmembrane region" description="Helical" evidence="1">
    <location>
        <begin position="6"/>
        <end position="29"/>
    </location>
</feature>
<keyword evidence="3" id="KW-1185">Reference proteome</keyword>
<keyword evidence="1" id="KW-0472">Membrane</keyword>
<sequence>MIPEFPPQLLAALADAPLAALMLWVMYILRRELQARPEAPAAPPASRPGPSRDELVDFKLEVARTYVPLSLIRDLDSRLSLQLLRIEEKLDEVSRAATTASAIAGQNMPARKMGFAARAESEEGQ</sequence>
<organism evidence="2 3">
    <name type="scientific">Falsiroseomonas oleicola</name>
    <dbReference type="NCBI Taxonomy" id="2801474"/>
    <lineage>
        <taxon>Bacteria</taxon>
        <taxon>Pseudomonadati</taxon>
        <taxon>Pseudomonadota</taxon>
        <taxon>Alphaproteobacteria</taxon>
        <taxon>Acetobacterales</taxon>
        <taxon>Roseomonadaceae</taxon>
        <taxon>Falsiroseomonas</taxon>
    </lineage>
</organism>
<accession>A0ABS6H6H9</accession>
<protein>
    <recommendedName>
        <fullName evidence="4">DUF2730 family protein</fullName>
    </recommendedName>
</protein>
<dbReference type="RefSeq" id="WP_216874871.1">
    <property type="nucleotide sequence ID" value="NZ_JAERQM010000002.1"/>
</dbReference>
<evidence type="ECO:0008006" key="4">
    <source>
        <dbReference type="Google" id="ProtNLM"/>
    </source>
</evidence>
<name>A0ABS6H6H9_9PROT</name>
<dbReference type="Proteomes" id="UP000689967">
    <property type="component" value="Unassembled WGS sequence"/>
</dbReference>
<dbReference type="EMBL" id="JAERQM010000002">
    <property type="protein sequence ID" value="MBU8544049.1"/>
    <property type="molecule type" value="Genomic_DNA"/>
</dbReference>
<proteinExistence type="predicted"/>
<evidence type="ECO:0000313" key="3">
    <source>
        <dbReference type="Proteomes" id="UP000689967"/>
    </source>
</evidence>